<dbReference type="AlphaFoldDB" id="C5LD26"/>
<keyword evidence="1" id="KW-0812">Transmembrane</keyword>
<evidence type="ECO:0000313" key="2">
    <source>
        <dbReference type="EMBL" id="EER05370.1"/>
    </source>
</evidence>
<gene>
    <name evidence="2" type="ORF">Pmar_PMAR029533</name>
</gene>
<keyword evidence="1" id="KW-1133">Transmembrane helix</keyword>
<dbReference type="OrthoDB" id="10664104at2759"/>
<dbReference type="GeneID" id="9041396"/>
<name>C5LD26_PERM5</name>
<protein>
    <submittedName>
        <fullName evidence="2">Uncharacterized protein</fullName>
    </submittedName>
</protein>
<organism evidence="3">
    <name type="scientific">Perkinsus marinus (strain ATCC 50983 / TXsc)</name>
    <dbReference type="NCBI Taxonomy" id="423536"/>
    <lineage>
        <taxon>Eukaryota</taxon>
        <taxon>Sar</taxon>
        <taxon>Alveolata</taxon>
        <taxon>Perkinsozoa</taxon>
        <taxon>Perkinsea</taxon>
        <taxon>Perkinsida</taxon>
        <taxon>Perkinsidae</taxon>
        <taxon>Perkinsus</taxon>
    </lineage>
</organism>
<dbReference type="EMBL" id="GG680950">
    <property type="protein sequence ID" value="EER05370.1"/>
    <property type="molecule type" value="Genomic_DNA"/>
</dbReference>
<reference evidence="2 3" key="1">
    <citation type="submission" date="2008-07" db="EMBL/GenBank/DDBJ databases">
        <authorList>
            <person name="El-Sayed N."/>
            <person name="Caler E."/>
            <person name="Inman J."/>
            <person name="Amedeo P."/>
            <person name="Hass B."/>
            <person name="Wortman J."/>
        </authorList>
    </citation>
    <scope>NUCLEOTIDE SEQUENCE [LARGE SCALE GENOMIC DNA]</scope>
    <source>
        <strain evidence="3">ATCC 50983 / TXsc</strain>
    </source>
</reference>
<evidence type="ECO:0000256" key="1">
    <source>
        <dbReference type="SAM" id="Phobius"/>
    </source>
</evidence>
<dbReference type="InParanoid" id="C5LD26"/>
<dbReference type="Proteomes" id="UP000007800">
    <property type="component" value="Unassembled WGS sequence"/>
</dbReference>
<proteinExistence type="predicted"/>
<evidence type="ECO:0000313" key="3">
    <source>
        <dbReference type="Proteomes" id="UP000007800"/>
    </source>
</evidence>
<accession>C5LD26</accession>
<dbReference type="RefSeq" id="XP_002773554.1">
    <property type="nucleotide sequence ID" value="XM_002773508.1"/>
</dbReference>
<sequence>MAEYRHKQQIIITIIINIILLLVAAAAAVQAGGPAYWPNTVNGSRTNPSSDSLSYCEEPQPTGVCGPLLSKPPVPTASVQYGGGAESYCTRSSSGRTIGPNEMPFGNGYSPRSENYANNQQQYHDTYPRQQQHYVAALYPFGASPTYDQTASAAAAAAASSGLVHQYHSGDGNGFANTYPGMLYEE</sequence>
<feature type="transmembrane region" description="Helical" evidence="1">
    <location>
        <begin position="12"/>
        <end position="37"/>
    </location>
</feature>
<keyword evidence="3" id="KW-1185">Reference proteome</keyword>
<keyword evidence="1" id="KW-0472">Membrane</keyword>